<dbReference type="InterPro" id="IPR002528">
    <property type="entry name" value="MATE_fam"/>
</dbReference>
<accession>A0A518C0U4</accession>
<dbReference type="GO" id="GO:0006811">
    <property type="term" value="P:monoatomic ion transport"/>
    <property type="evidence" value="ECO:0007669"/>
    <property type="project" value="UniProtKB-KW"/>
</dbReference>
<feature type="transmembrane region" description="Helical" evidence="11">
    <location>
        <begin position="421"/>
        <end position="442"/>
    </location>
</feature>
<evidence type="ECO:0000313" key="12">
    <source>
        <dbReference type="EMBL" id="QDU72849.1"/>
    </source>
</evidence>
<feature type="transmembrane region" description="Helical" evidence="11">
    <location>
        <begin position="163"/>
        <end position="187"/>
    </location>
</feature>
<feature type="transmembrane region" description="Helical" evidence="11">
    <location>
        <begin position="194"/>
        <end position="213"/>
    </location>
</feature>
<feature type="transmembrane region" description="Helical" evidence="11">
    <location>
        <begin position="233"/>
        <end position="259"/>
    </location>
</feature>
<keyword evidence="4" id="KW-1003">Cell membrane</keyword>
<protein>
    <recommendedName>
        <fullName evidence="9">Multidrug-efflux transporter</fullName>
    </recommendedName>
</protein>
<organism evidence="12 13">
    <name type="scientific">Mucisphaera calidilacus</name>
    <dbReference type="NCBI Taxonomy" id="2527982"/>
    <lineage>
        <taxon>Bacteria</taxon>
        <taxon>Pseudomonadati</taxon>
        <taxon>Planctomycetota</taxon>
        <taxon>Phycisphaerae</taxon>
        <taxon>Phycisphaerales</taxon>
        <taxon>Phycisphaeraceae</taxon>
        <taxon>Mucisphaera</taxon>
    </lineage>
</organism>
<feature type="transmembrane region" description="Helical" evidence="11">
    <location>
        <begin position="389"/>
        <end position="409"/>
    </location>
</feature>
<reference evidence="12 13" key="1">
    <citation type="submission" date="2019-02" db="EMBL/GenBank/DDBJ databases">
        <title>Deep-cultivation of Planctomycetes and their phenomic and genomic characterization uncovers novel biology.</title>
        <authorList>
            <person name="Wiegand S."/>
            <person name="Jogler M."/>
            <person name="Boedeker C."/>
            <person name="Pinto D."/>
            <person name="Vollmers J."/>
            <person name="Rivas-Marin E."/>
            <person name="Kohn T."/>
            <person name="Peeters S.H."/>
            <person name="Heuer A."/>
            <person name="Rast P."/>
            <person name="Oberbeckmann S."/>
            <person name="Bunk B."/>
            <person name="Jeske O."/>
            <person name="Meyerdierks A."/>
            <person name="Storesund J.E."/>
            <person name="Kallscheuer N."/>
            <person name="Luecker S."/>
            <person name="Lage O.M."/>
            <person name="Pohl T."/>
            <person name="Merkel B.J."/>
            <person name="Hornburger P."/>
            <person name="Mueller R.-W."/>
            <person name="Bruemmer F."/>
            <person name="Labrenz M."/>
            <person name="Spormann A.M."/>
            <person name="Op den Camp H."/>
            <person name="Overmann J."/>
            <person name="Amann R."/>
            <person name="Jetten M.S.M."/>
            <person name="Mascher T."/>
            <person name="Medema M.H."/>
            <person name="Devos D.P."/>
            <person name="Kaster A.-K."/>
            <person name="Ovreas L."/>
            <person name="Rohde M."/>
            <person name="Galperin M.Y."/>
            <person name="Jogler C."/>
        </authorList>
    </citation>
    <scope>NUCLEOTIDE SEQUENCE [LARGE SCALE GENOMIC DNA]</scope>
    <source>
        <strain evidence="12 13">Pan265</strain>
    </source>
</reference>
<evidence type="ECO:0000256" key="8">
    <source>
        <dbReference type="ARBA" id="ARBA00023136"/>
    </source>
</evidence>
<feature type="compositionally biased region" description="Polar residues" evidence="10">
    <location>
        <begin position="1"/>
        <end position="14"/>
    </location>
</feature>
<feature type="transmembrane region" description="Helical" evidence="11">
    <location>
        <begin position="39"/>
        <end position="65"/>
    </location>
</feature>
<dbReference type="InterPro" id="IPR050222">
    <property type="entry name" value="MATE_MdtK"/>
</dbReference>
<evidence type="ECO:0000256" key="9">
    <source>
        <dbReference type="ARBA" id="ARBA00031636"/>
    </source>
</evidence>
<keyword evidence="6 11" id="KW-1133">Transmembrane helix</keyword>
<dbReference type="PANTHER" id="PTHR43298">
    <property type="entry name" value="MULTIDRUG RESISTANCE PROTEIN NORM-RELATED"/>
    <property type="match status" value="1"/>
</dbReference>
<keyword evidence="8 11" id="KW-0472">Membrane</keyword>
<dbReference type="InterPro" id="IPR048279">
    <property type="entry name" value="MdtK-like"/>
</dbReference>
<evidence type="ECO:0000256" key="7">
    <source>
        <dbReference type="ARBA" id="ARBA00023065"/>
    </source>
</evidence>
<dbReference type="GO" id="GO:0042910">
    <property type="term" value="F:xenobiotic transmembrane transporter activity"/>
    <property type="evidence" value="ECO:0007669"/>
    <property type="project" value="InterPro"/>
</dbReference>
<evidence type="ECO:0000256" key="11">
    <source>
        <dbReference type="SAM" id="Phobius"/>
    </source>
</evidence>
<feature type="transmembrane region" description="Helical" evidence="11">
    <location>
        <begin position="318"/>
        <end position="336"/>
    </location>
</feature>
<dbReference type="PANTHER" id="PTHR43298:SF2">
    <property type="entry name" value="FMN_FAD EXPORTER YEEO-RELATED"/>
    <property type="match status" value="1"/>
</dbReference>
<keyword evidence="13" id="KW-1185">Reference proteome</keyword>
<keyword evidence="2" id="KW-0813">Transport</keyword>
<feature type="transmembrane region" description="Helical" evidence="11">
    <location>
        <begin position="348"/>
        <end position="369"/>
    </location>
</feature>
<keyword evidence="5 11" id="KW-0812">Transmembrane</keyword>
<dbReference type="CDD" id="cd13137">
    <property type="entry name" value="MATE_NorM_like"/>
    <property type="match status" value="1"/>
</dbReference>
<evidence type="ECO:0000256" key="4">
    <source>
        <dbReference type="ARBA" id="ARBA00022475"/>
    </source>
</evidence>
<evidence type="ECO:0000256" key="5">
    <source>
        <dbReference type="ARBA" id="ARBA00022692"/>
    </source>
</evidence>
<dbReference type="GO" id="GO:0015297">
    <property type="term" value="F:antiporter activity"/>
    <property type="evidence" value="ECO:0007669"/>
    <property type="project" value="UniProtKB-KW"/>
</dbReference>
<comment type="subcellular location">
    <subcellularLocation>
        <location evidence="1">Cell membrane</location>
        <topology evidence="1">Multi-pass membrane protein</topology>
    </subcellularLocation>
</comment>
<feature type="transmembrane region" description="Helical" evidence="11">
    <location>
        <begin position="125"/>
        <end position="143"/>
    </location>
</feature>
<dbReference type="NCBIfam" id="TIGR00797">
    <property type="entry name" value="matE"/>
    <property type="match status" value="1"/>
</dbReference>
<evidence type="ECO:0000313" key="13">
    <source>
        <dbReference type="Proteomes" id="UP000320386"/>
    </source>
</evidence>
<evidence type="ECO:0000256" key="6">
    <source>
        <dbReference type="ARBA" id="ARBA00022989"/>
    </source>
</evidence>
<dbReference type="KEGG" id="mcad:Pan265_27250"/>
<gene>
    <name evidence="12" type="primary">norM</name>
    <name evidence="12" type="ORF">Pan265_27250</name>
</gene>
<evidence type="ECO:0000256" key="10">
    <source>
        <dbReference type="SAM" id="MobiDB-lite"/>
    </source>
</evidence>
<keyword evidence="3" id="KW-0050">Antiport</keyword>
<feature type="region of interest" description="Disordered" evidence="10">
    <location>
        <begin position="1"/>
        <end position="25"/>
    </location>
</feature>
<feature type="transmembrane region" description="Helical" evidence="11">
    <location>
        <begin position="85"/>
        <end position="105"/>
    </location>
</feature>
<dbReference type="GO" id="GO:0005886">
    <property type="term" value="C:plasma membrane"/>
    <property type="evidence" value="ECO:0007669"/>
    <property type="project" value="UniProtKB-SubCell"/>
</dbReference>
<dbReference type="Pfam" id="PF01554">
    <property type="entry name" value="MatE"/>
    <property type="match status" value="2"/>
</dbReference>
<dbReference type="AlphaFoldDB" id="A0A518C0U4"/>
<evidence type="ECO:0000256" key="2">
    <source>
        <dbReference type="ARBA" id="ARBA00022448"/>
    </source>
</evidence>
<dbReference type="Proteomes" id="UP000320386">
    <property type="component" value="Chromosome"/>
</dbReference>
<dbReference type="EMBL" id="CP036280">
    <property type="protein sequence ID" value="QDU72849.1"/>
    <property type="molecule type" value="Genomic_DNA"/>
</dbReference>
<sequence>MRSIAVTRTPSAATTRGIPEPGPRPLSGRLAGMSLPRQVMVLSVWPLLEQYLSFLVGMVDIVLAARLEPEAVGIAATDALGIAGYVMWLMGMLLGAVGIGAAALVSRAVGSGRQRLANAATGQAVLLAVLMGLLITVGLVWFAEPIGALAGLDDEAGALATRYLQIVGFSAVANGLLFMGAACLRAAGDARTPFVVMVVVNVVNIVTSVLFVLGPEPLGGWGVTGIAAGTALAWFVGALITLWVLIGGRSGIALTWFWLRPHWHTTKRIVRVGIPQLLESLGIWAGNFAVLALIGRLAGEGLIGAHMIAVRIESLSFLGGFAVAQAASTLMGQYLGARDPRRAGITTLACTGIAVVIMGVFGVAFIVFPEFLTSIVSNKEAHLAVTPELLWICGWVQPFFAISIVMSSALRGAGDTKVTMWLSFVSLFAIRLPLVVFFGWYMEWGLVGVWYGLTGEWLIRASLFMGRFLQGGWQRVEV</sequence>
<evidence type="ECO:0000256" key="3">
    <source>
        <dbReference type="ARBA" id="ARBA00022449"/>
    </source>
</evidence>
<keyword evidence="7" id="KW-0406">Ion transport</keyword>
<proteinExistence type="predicted"/>
<feature type="transmembrane region" description="Helical" evidence="11">
    <location>
        <begin position="280"/>
        <end position="298"/>
    </location>
</feature>
<evidence type="ECO:0000256" key="1">
    <source>
        <dbReference type="ARBA" id="ARBA00004651"/>
    </source>
</evidence>
<name>A0A518C0U4_9BACT</name>
<dbReference type="PIRSF" id="PIRSF006603">
    <property type="entry name" value="DinF"/>
    <property type="match status" value="1"/>
</dbReference>